<organism evidence="1 2">
    <name type="scientific">Datura stramonium</name>
    <name type="common">Jimsonweed</name>
    <name type="synonym">Common thornapple</name>
    <dbReference type="NCBI Taxonomy" id="4076"/>
    <lineage>
        <taxon>Eukaryota</taxon>
        <taxon>Viridiplantae</taxon>
        <taxon>Streptophyta</taxon>
        <taxon>Embryophyta</taxon>
        <taxon>Tracheophyta</taxon>
        <taxon>Spermatophyta</taxon>
        <taxon>Magnoliopsida</taxon>
        <taxon>eudicotyledons</taxon>
        <taxon>Gunneridae</taxon>
        <taxon>Pentapetalae</taxon>
        <taxon>asterids</taxon>
        <taxon>lamiids</taxon>
        <taxon>Solanales</taxon>
        <taxon>Solanaceae</taxon>
        <taxon>Solanoideae</taxon>
        <taxon>Datureae</taxon>
        <taxon>Datura</taxon>
    </lineage>
</organism>
<name>A0ABS8UJE9_DATST</name>
<gene>
    <name evidence="1" type="ORF">HAX54_015800</name>
</gene>
<evidence type="ECO:0000313" key="2">
    <source>
        <dbReference type="Proteomes" id="UP000823775"/>
    </source>
</evidence>
<reference evidence="1 2" key="1">
    <citation type="journal article" date="2021" name="BMC Genomics">
        <title>Datura genome reveals duplications of psychoactive alkaloid biosynthetic genes and high mutation rate following tissue culture.</title>
        <authorList>
            <person name="Rajewski A."/>
            <person name="Carter-House D."/>
            <person name="Stajich J."/>
            <person name="Litt A."/>
        </authorList>
    </citation>
    <scope>NUCLEOTIDE SEQUENCE [LARGE SCALE GENOMIC DNA]</scope>
    <source>
        <strain evidence="1">AR-01</strain>
    </source>
</reference>
<proteinExistence type="predicted"/>
<protein>
    <submittedName>
        <fullName evidence="1">Uncharacterized protein</fullName>
    </submittedName>
</protein>
<dbReference type="Proteomes" id="UP000823775">
    <property type="component" value="Unassembled WGS sequence"/>
</dbReference>
<comment type="caution">
    <text evidence="1">The sequence shown here is derived from an EMBL/GenBank/DDBJ whole genome shotgun (WGS) entry which is preliminary data.</text>
</comment>
<sequence length="75" mass="8491">MVTCELMKKCEMLVIMKYNKGGIGRSMLTEGTNIPVCVLLNEFHCSKRTTARHNPIPSLFGKFPVMSKVVNRVYV</sequence>
<feature type="non-terminal residue" evidence="1">
    <location>
        <position position="75"/>
    </location>
</feature>
<accession>A0ABS8UJE9</accession>
<evidence type="ECO:0000313" key="1">
    <source>
        <dbReference type="EMBL" id="MCD9558426.1"/>
    </source>
</evidence>
<keyword evidence="2" id="KW-1185">Reference proteome</keyword>
<dbReference type="EMBL" id="JACEIK010002010">
    <property type="protein sequence ID" value="MCD9558426.1"/>
    <property type="molecule type" value="Genomic_DNA"/>
</dbReference>